<comment type="caution">
    <text evidence="3">The sequence shown here is derived from an EMBL/GenBank/DDBJ whole genome shotgun (WGS) entry which is preliminary data.</text>
</comment>
<feature type="domain" description="DUF4143" evidence="2">
    <location>
        <begin position="213"/>
        <end position="370"/>
    </location>
</feature>
<sequence>MTLTPTGYRPRVIDAELARCLKLFGAVEIRGPKWCGKTWAGLNQSVDEVYIADPSDGYVTRRLARLDPDSVLQGDHPLLVDEWQAAPGVWDAVRASVDRAPEPGRYILTGSAQPLLKDTVHSGTGRIVSIDMRPMTLFESGDSTAEVSLEELFDNPGKKIRGRSSHKLDDIIALAVRGGWPRAVGLDPGDGALIARRYIKSIVGGKDVEFEGVRYSPAKLEVLLRSLSRNTATMTSMSTIQKDVSSVDANGLSRSTVLAYVDYLQRIYMIWEQPAWRPELRSATRLRTTPKRHVTDPSLAAASLKAGPNKLKSDLNTFGFVFETMAARDLHVYAQSLGGQLCHYRDNSGLEIDSIIELDNGGYAAIEVKLGADQEDEAAANLIRFARKMEAGGIDAPAFLAVVVGTGGFAYTRLDGVHVVPIGCLAP</sequence>
<dbReference type="Proteomes" id="UP000253857">
    <property type="component" value="Unassembled WGS sequence"/>
</dbReference>
<feature type="domain" description="AAA" evidence="1">
    <location>
        <begin position="27"/>
        <end position="139"/>
    </location>
</feature>
<evidence type="ECO:0000313" key="5">
    <source>
        <dbReference type="EMBL" id="RDC41004.1"/>
    </source>
</evidence>
<dbReference type="EMBL" id="PPUQ01000002">
    <property type="protein sequence ID" value="RDC41004.1"/>
    <property type="molecule type" value="Genomic_DNA"/>
</dbReference>
<dbReference type="Pfam" id="PF13635">
    <property type="entry name" value="DUF4143"/>
    <property type="match status" value="1"/>
</dbReference>
<name>A0A369MRW5_EGGLN</name>
<dbReference type="InterPro" id="IPR025420">
    <property type="entry name" value="DUF4143"/>
</dbReference>
<dbReference type="AlphaFoldDB" id="A0A369MRW5"/>
<accession>A0A369MRW5</accession>
<evidence type="ECO:0000313" key="8">
    <source>
        <dbReference type="Proteomes" id="UP000253915"/>
    </source>
</evidence>
<dbReference type="PANTHER" id="PTHR43566">
    <property type="entry name" value="CONSERVED PROTEIN"/>
    <property type="match status" value="1"/>
</dbReference>
<dbReference type="EMBL" id="PPTX01000020">
    <property type="protein sequence ID" value="RDB76933.1"/>
    <property type="molecule type" value="Genomic_DNA"/>
</dbReference>
<dbReference type="RefSeq" id="WP_009305917.1">
    <property type="nucleotide sequence ID" value="NZ_BQNE01000002.1"/>
</dbReference>
<dbReference type="GeneID" id="69509797"/>
<evidence type="ECO:0000313" key="4">
    <source>
        <dbReference type="EMBL" id="RDB84626.1"/>
    </source>
</evidence>
<dbReference type="Proteomes" id="UP000253752">
    <property type="component" value="Unassembled WGS sequence"/>
</dbReference>
<dbReference type="EMBL" id="PPTY01000015">
    <property type="protein sequence ID" value="RDB84626.1"/>
    <property type="molecule type" value="Genomic_DNA"/>
</dbReference>
<dbReference type="PANTHER" id="PTHR43566:SF2">
    <property type="entry name" value="DUF4143 DOMAIN-CONTAINING PROTEIN"/>
    <property type="match status" value="1"/>
</dbReference>
<gene>
    <name evidence="5" type="ORF">C1853_02600</name>
    <name evidence="4" type="ORF">C1871_09285</name>
    <name evidence="3" type="ORF">C1872_12250</name>
</gene>
<evidence type="ECO:0000313" key="7">
    <source>
        <dbReference type="Proteomes" id="UP000253857"/>
    </source>
</evidence>
<evidence type="ECO:0000313" key="3">
    <source>
        <dbReference type="EMBL" id="RDB76933.1"/>
    </source>
</evidence>
<reference evidence="6 7" key="1">
    <citation type="journal article" date="2018" name="Elife">
        <title>Discovery and characterization of a prevalent human gut bacterial enzyme sufficient for the inactivation of a family of plant toxins.</title>
        <authorList>
            <person name="Koppel N."/>
            <person name="Bisanz J.E."/>
            <person name="Pandelia M.E."/>
            <person name="Turnbaugh P.J."/>
            <person name="Balskus E.P."/>
        </authorList>
    </citation>
    <scope>NUCLEOTIDE SEQUENCE [LARGE SCALE GENOMIC DNA]</scope>
    <source>
        <strain evidence="5 8">16A</strain>
        <strain evidence="4 7">FAA1-1-60AUCSF</strain>
        <strain evidence="3 6">MR1 #12</strain>
    </source>
</reference>
<dbReference type="InterPro" id="IPR041682">
    <property type="entry name" value="AAA_14"/>
</dbReference>
<organism evidence="3 6">
    <name type="scientific">Eggerthella lenta</name>
    <name type="common">Eubacterium lentum</name>
    <dbReference type="NCBI Taxonomy" id="84112"/>
    <lineage>
        <taxon>Bacteria</taxon>
        <taxon>Bacillati</taxon>
        <taxon>Actinomycetota</taxon>
        <taxon>Coriobacteriia</taxon>
        <taxon>Eggerthellales</taxon>
        <taxon>Eggerthellaceae</taxon>
        <taxon>Eggerthella</taxon>
    </lineage>
</organism>
<evidence type="ECO:0000259" key="1">
    <source>
        <dbReference type="Pfam" id="PF13173"/>
    </source>
</evidence>
<proteinExistence type="predicted"/>
<evidence type="ECO:0000259" key="2">
    <source>
        <dbReference type="Pfam" id="PF13635"/>
    </source>
</evidence>
<dbReference type="GO" id="GO:0005524">
    <property type="term" value="F:ATP binding"/>
    <property type="evidence" value="ECO:0007669"/>
    <property type="project" value="UniProtKB-KW"/>
</dbReference>
<keyword evidence="3" id="KW-0547">Nucleotide-binding</keyword>
<dbReference type="Pfam" id="PF13173">
    <property type="entry name" value="AAA_14"/>
    <property type="match status" value="1"/>
</dbReference>
<keyword evidence="3" id="KW-0067">ATP-binding</keyword>
<protein>
    <submittedName>
        <fullName evidence="3">ATP-binding protein</fullName>
    </submittedName>
</protein>
<evidence type="ECO:0000313" key="6">
    <source>
        <dbReference type="Proteomes" id="UP000253752"/>
    </source>
</evidence>
<dbReference type="Proteomes" id="UP000253915">
    <property type="component" value="Unassembled WGS sequence"/>
</dbReference>